<feature type="compositionally biased region" description="Basic and acidic residues" evidence="1">
    <location>
        <begin position="43"/>
        <end position="59"/>
    </location>
</feature>
<evidence type="ECO:0000313" key="2">
    <source>
        <dbReference type="Proteomes" id="UP000694856"/>
    </source>
</evidence>
<organism evidence="2 3">
    <name type="scientific">Camelus ferus</name>
    <name type="common">Wild bactrian camel</name>
    <name type="synonym">Camelus bactrianus ferus</name>
    <dbReference type="NCBI Taxonomy" id="419612"/>
    <lineage>
        <taxon>Eukaryota</taxon>
        <taxon>Metazoa</taxon>
        <taxon>Chordata</taxon>
        <taxon>Craniata</taxon>
        <taxon>Vertebrata</taxon>
        <taxon>Euteleostomi</taxon>
        <taxon>Mammalia</taxon>
        <taxon>Eutheria</taxon>
        <taxon>Laurasiatheria</taxon>
        <taxon>Artiodactyla</taxon>
        <taxon>Tylopoda</taxon>
        <taxon>Camelidae</taxon>
        <taxon>Camelus</taxon>
    </lineage>
</organism>
<protein>
    <submittedName>
        <fullName evidence="3">Translation initiation factor IF-2-like</fullName>
    </submittedName>
</protein>
<dbReference type="KEGG" id="cfr:116665294"/>
<feature type="region of interest" description="Disordered" evidence="1">
    <location>
        <begin position="1"/>
        <end position="25"/>
    </location>
</feature>
<gene>
    <name evidence="3" type="primary">LOC116665294</name>
</gene>
<dbReference type="GeneID" id="116665294"/>
<proteinExistence type="predicted"/>
<dbReference type="AlphaFoldDB" id="A0A8B8TF98"/>
<sequence length="300" mass="31334">MSLRPGRACLPASRVPRTAPAPTSPVHIFFPKMLEIAGPGVRKRAESCRLTEPEGRARDAAGAADGSGLRRGRSFRPRAESNPTARPPPRSRGESAEPRACCPPAALSPFPGSLRPPRPGSGAGLEPGGDWLRSARLTLFSGPHLAKAGRGSRGTARSSLAWQPHGCSGPPSGGRRSAAAAPTSAAAAFPPSAADQGRTAAVAPGPGAAASRGLQAEGCWSLSRARRGAGAPETDRAAMLESVLRRPRRGYGCWSRQALPALFRGAGRLRQPGRLLRWEKPAGGFQNPRKHGKLDCDGLW</sequence>
<dbReference type="Proteomes" id="UP000694856">
    <property type="component" value="Chromosome 8"/>
</dbReference>
<evidence type="ECO:0000256" key="1">
    <source>
        <dbReference type="SAM" id="MobiDB-lite"/>
    </source>
</evidence>
<evidence type="ECO:0000313" key="3">
    <source>
        <dbReference type="RefSeq" id="XP_032340453.1"/>
    </source>
</evidence>
<name>A0A8B8TF98_CAMFR</name>
<feature type="region of interest" description="Disordered" evidence="1">
    <location>
        <begin position="41"/>
        <end position="129"/>
    </location>
</feature>
<reference evidence="3" key="1">
    <citation type="submission" date="2025-08" db="UniProtKB">
        <authorList>
            <consortium name="RefSeq"/>
        </authorList>
    </citation>
    <scope>IDENTIFICATION</scope>
    <source>
        <tissue evidence="3">Ear skin</tissue>
    </source>
</reference>
<feature type="region of interest" description="Disordered" evidence="1">
    <location>
        <begin position="144"/>
        <end position="209"/>
    </location>
</feature>
<keyword evidence="2" id="KW-1185">Reference proteome</keyword>
<dbReference type="RefSeq" id="XP_032340453.1">
    <property type="nucleotide sequence ID" value="XM_032484562.1"/>
</dbReference>
<feature type="compositionally biased region" description="Low complexity" evidence="1">
    <location>
        <begin position="168"/>
        <end position="209"/>
    </location>
</feature>
<accession>A0A8B8TF98</accession>